<evidence type="ECO:0000313" key="8">
    <source>
        <dbReference type="Proteomes" id="UP001596023"/>
    </source>
</evidence>
<keyword evidence="3" id="KW-0547">Nucleotide-binding</keyword>
<feature type="domain" description="Protein kinase" evidence="6">
    <location>
        <begin position="1"/>
        <end position="206"/>
    </location>
</feature>
<evidence type="ECO:0000256" key="5">
    <source>
        <dbReference type="ARBA" id="ARBA00022840"/>
    </source>
</evidence>
<keyword evidence="8" id="KW-1185">Reference proteome</keyword>
<dbReference type="EMBL" id="JBHSGN010000189">
    <property type="protein sequence ID" value="MFC4677148.1"/>
    <property type="molecule type" value="Genomic_DNA"/>
</dbReference>
<organism evidence="7 8">
    <name type="scientific">Dysgonomonas termitidis</name>
    <dbReference type="NCBI Taxonomy" id="1516126"/>
    <lineage>
        <taxon>Bacteria</taxon>
        <taxon>Pseudomonadati</taxon>
        <taxon>Bacteroidota</taxon>
        <taxon>Bacteroidia</taxon>
        <taxon>Bacteroidales</taxon>
        <taxon>Dysgonomonadaceae</taxon>
        <taxon>Dysgonomonas</taxon>
    </lineage>
</organism>
<evidence type="ECO:0000256" key="3">
    <source>
        <dbReference type="ARBA" id="ARBA00022741"/>
    </source>
</evidence>
<accession>A0ABV9L588</accession>
<dbReference type="Proteomes" id="UP001596023">
    <property type="component" value="Unassembled WGS sequence"/>
</dbReference>
<comment type="caution">
    <text evidence="7">The sequence shown here is derived from an EMBL/GenBank/DDBJ whole genome shotgun (WGS) entry which is preliminary data.</text>
</comment>
<dbReference type="RefSeq" id="WP_380002052.1">
    <property type="nucleotide sequence ID" value="NZ_JBHSGN010000189.1"/>
</dbReference>
<dbReference type="InterPro" id="IPR011009">
    <property type="entry name" value="Kinase-like_dom_sf"/>
</dbReference>
<evidence type="ECO:0000259" key="6">
    <source>
        <dbReference type="PROSITE" id="PS50011"/>
    </source>
</evidence>
<dbReference type="Gene3D" id="1.10.510.10">
    <property type="entry name" value="Transferase(Phosphotransferase) domain 1"/>
    <property type="match status" value="2"/>
</dbReference>
<keyword evidence="5" id="KW-0067">ATP-binding</keyword>
<keyword evidence="1 7" id="KW-0723">Serine/threonine-protein kinase</keyword>
<protein>
    <submittedName>
        <fullName evidence="7">Serine/threonine protein kinase</fullName>
    </submittedName>
</protein>
<reference evidence="8" key="1">
    <citation type="journal article" date="2019" name="Int. J. Syst. Evol. Microbiol.">
        <title>The Global Catalogue of Microorganisms (GCM) 10K type strain sequencing project: providing services to taxonomists for standard genome sequencing and annotation.</title>
        <authorList>
            <consortium name="The Broad Institute Genomics Platform"/>
            <consortium name="The Broad Institute Genome Sequencing Center for Infectious Disease"/>
            <person name="Wu L."/>
            <person name="Ma J."/>
        </authorList>
    </citation>
    <scope>NUCLEOTIDE SEQUENCE [LARGE SCALE GENOMIC DNA]</scope>
    <source>
        <strain evidence="8">CCUG 66188</strain>
    </source>
</reference>
<keyword evidence="4 7" id="KW-0418">Kinase</keyword>
<evidence type="ECO:0000313" key="7">
    <source>
        <dbReference type="EMBL" id="MFC4677148.1"/>
    </source>
</evidence>
<evidence type="ECO:0000256" key="1">
    <source>
        <dbReference type="ARBA" id="ARBA00022527"/>
    </source>
</evidence>
<dbReference type="SUPFAM" id="SSF56112">
    <property type="entry name" value="Protein kinase-like (PK-like)"/>
    <property type="match status" value="1"/>
</dbReference>
<dbReference type="PANTHER" id="PTHR24351">
    <property type="entry name" value="RIBOSOMAL PROTEIN S6 KINASE"/>
    <property type="match status" value="1"/>
</dbReference>
<evidence type="ECO:0000256" key="4">
    <source>
        <dbReference type="ARBA" id="ARBA00022777"/>
    </source>
</evidence>
<dbReference type="GO" id="GO:0004674">
    <property type="term" value="F:protein serine/threonine kinase activity"/>
    <property type="evidence" value="ECO:0007669"/>
    <property type="project" value="UniProtKB-KW"/>
</dbReference>
<gene>
    <name evidence="7" type="ORF">ACFO6W_26060</name>
</gene>
<dbReference type="InterPro" id="IPR000719">
    <property type="entry name" value="Prot_kinase_dom"/>
</dbReference>
<name>A0ABV9L588_9BACT</name>
<evidence type="ECO:0000256" key="2">
    <source>
        <dbReference type="ARBA" id="ARBA00022679"/>
    </source>
</evidence>
<sequence>MRIAQPRLLQGHALVEMEYVHGKDLNDYIIEKSRFIPIDEVLRFVREISSALAYCHERIYEFCMDREEDNLRDDPEDGSKVLLDASAKQRLTDKYKVIHNDIHSKNIIRKYDGSFILLDFGLSIQNGTVVKSSTRKGGAAEYKAPEKWENEGLITEQTDMYSFGVLMYEMLAGQVPFPYNTDVPSTKAEYDLMQQHGQERPPAIES</sequence>
<feature type="non-terminal residue" evidence="7">
    <location>
        <position position="206"/>
    </location>
</feature>
<keyword evidence="2" id="KW-0808">Transferase</keyword>
<dbReference type="PROSITE" id="PS50011">
    <property type="entry name" value="PROTEIN_KINASE_DOM"/>
    <property type="match status" value="1"/>
</dbReference>
<dbReference type="Pfam" id="PF00069">
    <property type="entry name" value="Pkinase"/>
    <property type="match status" value="1"/>
</dbReference>
<proteinExistence type="predicted"/>